<dbReference type="Pfam" id="PF13565">
    <property type="entry name" value="HTH_32"/>
    <property type="match status" value="1"/>
</dbReference>
<dbReference type="RefSeq" id="WP_063873196.1">
    <property type="nucleotide sequence ID" value="NZ_CAWMRI010000178.1"/>
</dbReference>
<comment type="caution">
    <text evidence="1">The sequence shown here is derived from an EMBL/GenBank/DDBJ whole genome shotgun (WGS) entry which is preliminary data.</text>
</comment>
<sequence>MSEHQANAEVKVTDHEIGQFLTPFQRRLLQKRLQEDLPNSYRQRIEIMLLADQGKSQAAICQILGCCPATVRHWMHIARTGMAHQWQDCPIGRPKVVNEAYLQRLQELVLNSPRDYGYAFGRWTANYLGKHLAKEFGIEVSDRHIKRLLKQMGLSTRPITNNNQETVKENAASNSILIYDLKSENITEDNGFMPIEMTKLAQESETYGAKYIGFCAFSRTAKPDVRSFFVRSRISELLPTI</sequence>
<dbReference type="InterPro" id="IPR009057">
    <property type="entry name" value="Homeodomain-like_sf"/>
</dbReference>
<dbReference type="EMBL" id="LWAJ01000178">
    <property type="protein sequence ID" value="KZL49333.1"/>
    <property type="molecule type" value="Genomic_DNA"/>
</dbReference>
<proteinExistence type="predicted"/>
<name>A0A161UTU8_NODSP</name>
<reference evidence="1 2" key="1">
    <citation type="submission" date="2016-04" db="EMBL/GenBank/DDBJ databases">
        <title>Draft Genome Assembly of the Bloom-forming Cyanobacterium Nodularia spumigena Strain CENA596 in Shrimp Production Ponds.</title>
        <authorList>
            <person name="Popin R.V."/>
            <person name="Rigonato J."/>
            <person name="Abreu V.A."/>
            <person name="Andreote A.P."/>
            <person name="Silveira S.B."/>
            <person name="Odebrecht C."/>
            <person name="Fiore M.F."/>
        </authorList>
    </citation>
    <scope>NUCLEOTIDE SEQUENCE [LARGE SCALE GENOMIC DNA]</scope>
    <source>
        <strain evidence="1 2">CENA596</strain>
    </source>
</reference>
<accession>A0A161UTU8</accession>
<organism evidence="1 2">
    <name type="scientific">Nodularia spumigena CENA596</name>
    <dbReference type="NCBI Taxonomy" id="1819295"/>
    <lineage>
        <taxon>Bacteria</taxon>
        <taxon>Bacillati</taxon>
        <taxon>Cyanobacteriota</taxon>
        <taxon>Cyanophyceae</taxon>
        <taxon>Nostocales</taxon>
        <taxon>Nodulariaceae</taxon>
        <taxon>Nodularia</taxon>
    </lineage>
</organism>
<dbReference type="AlphaFoldDB" id="A0A161UTU8"/>
<protein>
    <submittedName>
        <fullName evidence="1">Transposase</fullName>
    </submittedName>
</protein>
<dbReference type="SUPFAM" id="SSF46689">
    <property type="entry name" value="Homeodomain-like"/>
    <property type="match status" value="1"/>
</dbReference>
<dbReference type="Proteomes" id="UP000076555">
    <property type="component" value="Unassembled WGS sequence"/>
</dbReference>
<gene>
    <name evidence="1" type="ORF">A2T98_13410</name>
</gene>
<evidence type="ECO:0000313" key="1">
    <source>
        <dbReference type="EMBL" id="KZL49333.1"/>
    </source>
</evidence>
<evidence type="ECO:0000313" key="2">
    <source>
        <dbReference type="Proteomes" id="UP000076555"/>
    </source>
</evidence>
<dbReference type="OrthoDB" id="484211at2"/>